<dbReference type="AlphaFoldDB" id="A0AAE7TFJ6"/>
<evidence type="ECO:0000313" key="2">
    <source>
        <dbReference type="Proteomes" id="UP000594015"/>
    </source>
</evidence>
<gene>
    <name evidence="1" type="ORF">WN72_11400</name>
</gene>
<proteinExistence type="predicted"/>
<reference evidence="1 2" key="1">
    <citation type="submission" date="2018-06" db="EMBL/GenBank/DDBJ databases">
        <title>Comparative genomics of Bradyrhizobium nodulating Arachidis hypogaea.</title>
        <authorList>
            <person name="Li Y."/>
        </authorList>
    </citation>
    <scope>NUCLEOTIDE SEQUENCE [LARGE SCALE GENOMIC DNA]</scope>
    <source>
        <strain evidence="1 2">CCBAU 051107</strain>
    </source>
</reference>
<accession>A0AAE7TFJ6</accession>
<evidence type="ECO:0000313" key="1">
    <source>
        <dbReference type="EMBL" id="QOZ66848.1"/>
    </source>
</evidence>
<dbReference type="Proteomes" id="UP000594015">
    <property type="component" value="Chromosome"/>
</dbReference>
<sequence length="81" mass="9338">MARGDDVLVFQRQSDKSLPAARLTLWSREGGYTITNIVPRELDRLTYAQYNGLLQEFERLIAKPAAFDRLRRRTLFSPAVP</sequence>
<dbReference type="RefSeq" id="WP_143130672.1">
    <property type="nucleotide sequence ID" value="NZ_CP030050.1"/>
</dbReference>
<dbReference type="KEGG" id="barh:WN72_11400"/>
<dbReference type="EMBL" id="CP030050">
    <property type="protein sequence ID" value="QOZ66848.1"/>
    <property type="molecule type" value="Genomic_DNA"/>
</dbReference>
<protein>
    <submittedName>
        <fullName evidence="1">Uncharacterized protein</fullName>
    </submittedName>
</protein>
<organism evidence="1 2">
    <name type="scientific">Bradyrhizobium arachidis</name>
    <dbReference type="NCBI Taxonomy" id="858423"/>
    <lineage>
        <taxon>Bacteria</taxon>
        <taxon>Pseudomonadati</taxon>
        <taxon>Pseudomonadota</taxon>
        <taxon>Alphaproteobacteria</taxon>
        <taxon>Hyphomicrobiales</taxon>
        <taxon>Nitrobacteraceae</taxon>
        <taxon>Bradyrhizobium</taxon>
    </lineage>
</organism>
<name>A0AAE7TFJ6_9BRAD</name>